<comment type="caution">
    <text evidence="1">The sequence shown here is derived from an EMBL/GenBank/DDBJ whole genome shotgun (WGS) entry which is preliminary data.</text>
</comment>
<proteinExistence type="predicted"/>
<feature type="non-terminal residue" evidence="1">
    <location>
        <position position="1"/>
    </location>
</feature>
<accession>A0AAV6TF29</accession>
<dbReference type="Proteomes" id="UP000827092">
    <property type="component" value="Unassembled WGS sequence"/>
</dbReference>
<evidence type="ECO:0000313" key="2">
    <source>
        <dbReference type="Proteomes" id="UP000827092"/>
    </source>
</evidence>
<sequence length="62" mass="6855">NGKAAGEEEQELAADMAAQFLSENLDERIFGSPKEGSGMWASVIRILIRLKENYFQSSSCTE</sequence>
<dbReference type="EMBL" id="JAFNEN010005544">
    <property type="protein sequence ID" value="KAG8170399.1"/>
    <property type="molecule type" value="Genomic_DNA"/>
</dbReference>
<keyword evidence="2" id="KW-1185">Reference proteome</keyword>
<dbReference type="AlphaFoldDB" id="A0AAV6TF29"/>
<protein>
    <submittedName>
        <fullName evidence="1">Uncharacterized protein</fullName>
    </submittedName>
</protein>
<organism evidence="1 2">
    <name type="scientific">Oedothorax gibbosus</name>
    <dbReference type="NCBI Taxonomy" id="931172"/>
    <lineage>
        <taxon>Eukaryota</taxon>
        <taxon>Metazoa</taxon>
        <taxon>Ecdysozoa</taxon>
        <taxon>Arthropoda</taxon>
        <taxon>Chelicerata</taxon>
        <taxon>Arachnida</taxon>
        <taxon>Araneae</taxon>
        <taxon>Araneomorphae</taxon>
        <taxon>Entelegynae</taxon>
        <taxon>Araneoidea</taxon>
        <taxon>Linyphiidae</taxon>
        <taxon>Erigoninae</taxon>
        <taxon>Oedothorax</taxon>
    </lineage>
</organism>
<evidence type="ECO:0000313" key="1">
    <source>
        <dbReference type="EMBL" id="KAG8170399.1"/>
    </source>
</evidence>
<gene>
    <name evidence="1" type="ORF">JTE90_012612</name>
</gene>
<name>A0AAV6TF29_9ARAC</name>
<reference evidence="1 2" key="1">
    <citation type="journal article" date="2022" name="Nat. Ecol. Evol.">
        <title>A masculinizing supergene underlies an exaggerated male reproductive morph in a spider.</title>
        <authorList>
            <person name="Hendrickx F."/>
            <person name="De Corte Z."/>
            <person name="Sonet G."/>
            <person name="Van Belleghem S.M."/>
            <person name="Kostlbacher S."/>
            <person name="Vangestel C."/>
        </authorList>
    </citation>
    <scope>NUCLEOTIDE SEQUENCE [LARGE SCALE GENOMIC DNA]</scope>
    <source>
        <strain evidence="1">W744_W776</strain>
    </source>
</reference>